<evidence type="ECO:0000313" key="1">
    <source>
        <dbReference type="EMBL" id="MEI2680557.1"/>
    </source>
</evidence>
<keyword evidence="2" id="KW-1185">Reference proteome</keyword>
<dbReference type="Proteomes" id="UP001306592">
    <property type="component" value="Unassembled WGS sequence"/>
</dbReference>
<organism evidence="1 2">
    <name type="scientific">Erwinia aphidicola</name>
    <dbReference type="NCBI Taxonomy" id="68334"/>
    <lineage>
        <taxon>Bacteria</taxon>
        <taxon>Pseudomonadati</taxon>
        <taxon>Pseudomonadota</taxon>
        <taxon>Gammaproteobacteria</taxon>
        <taxon>Enterobacterales</taxon>
        <taxon>Erwiniaceae</taxon>
        <taxon>Erwinia</taxon>
    </lineage>
</organism>
<gene>
    <name evidence="1" type="ORF">V8N49_02615</name>
</gene>
<evidence type="ECO:0000313" key="2">
    <source>
        <dbReference type="Proteomes" id="UP001306592"/>
    </source>
</evidence>
<dbReference type="RefSeq" id="WP_263575949.1">
    <property type="nucleotide sequence ID" value="NZ_JACXBP010000001.1"/>
</dbReference>
<proteinExistence type="predicted"/>
<protein>
    <submittedName>
        <fullName evidence="1">Uncharacterized protein</fullName>
    </submittedName>
</protein>
<accession>A0ABU8DBZ3</accession>
<name>A0ABU8DBZ3_ERWAP</name>
<dbReference type="EMBL" id="JBANEI010000001">
    <property type="protein sequence ID" value="MEI2680557.1"/>
    <property type="molecule type" value="Genomic_DNA"/>
</dbReference>
<sequence>MTMKNSGLIAIFLKAADTIQAVALFWCLVLVRDVFCGAGQF</sequence>
<comment type="caution">
    <text evidence="1">The sequence shown here is derived from an EMBL/GenBank/DDBJ whole genome shotgun (WGS) entry which is preliminary data.</text>
</comment>
<reference evidence="1 2" key="1">
    <citation type="submission" date="2024-02" db="EMBL/GenBank/DDBJ databases">
        <title>First report Erwinia aphidicola in onion in Chile.</title>
        <authorList>
            <person name="Valenzuela M."/>
            <person name="Pena M."/>
            <person name="Dutta B."/>
        </authorList>
    </citation>
    <scope>NUCLEOTIDE SEQUENCE [LARGE SCALE GENOMIC DNA]</scope>
    <source>
        <strain evidence="1 2">QCJ3A</strain>
    </source>
</reference>